<accession>A0A2Y9BJR2</accession>
<evidence type="ECO:0000313" key="4">
    <source>
        <dbReference type="Proteomes" id="UP000245845"/>
    </source>
</evidence>
<feature type="compositionally biased region" description="Basic and acidic residues" evidence="2">
    <location>
        <begin position="245"/>
        <end position="256"/>
    </location>
</feature>
<dbReference type="OrthoDB" id="9807120at2"/>
<feature type="region of interest" description="Disordered" evidence="2">
    <location>
        <begin position="234"/>
        <end position="256"/>
    </location>
</feature>
<dbReference type="RefSeq" id="WP_109733520.1">
    <property type="nucleotide sequence ID" value="NZ_BAAACK010000010.1"/>
</dbReference>
<evidence type="ECO:0000256" key="1">
    <source>
        <dbReference type="SAM" id="Coils"/>
    </source>
</evidence>
<dbReference type="EMBL" id="QGDL01000018">
    <property type="protein sequence ID" value="PWJ22615.1"/>
    <property type="molecule type" value="Genomic_DNA"/>
</dbReference>
<comment type="caution">
    <text evidence="3">The sequence shown here is derived from an EMBL/GenBank/DDBJ whole genome shotgun (WGS) entry which is preliminary data.</text>
</comment>
<dbReference type="InterPro" id="IPR046656">
    <property type="entry name" value="DUF6674"/>
</dbReference>
<gene>
    <name evidence="3" type="ORF">A8806_11870</name>
</gene>
<organism evidence="3 4">
    <name type="scientific">Faecalicatena orotica</name>
    <dbReference type="NCBI Taxonomy" id="1544"/>
    <lineage>
        <taxon>Bacteria</taxon>
        <taxon>Bacillati</taxon>
        <taxon>Bacillota</taxon>
        <taxon>Clostridia</taxon>
        <taxon>Lachnospirales</taxon>
        <taxon>Lachnospiraceae</taxon>
        <taxon>Faecalicatena</taxon>
    </lineage>
</organism>
<name>A0A2Y9BJR2_9FIRM</name>
<sequence>MESTLKVPLMEQEQLEELLRILDEKGMKEEKEQVSGLAQYLDAMDTQLGDVLKELRDVKEQLGVIQDQGIKAAAVRVVAKVEGKVQEAREQVHVLKEKFMEGVQKAVKNFREKGVLTLAKTIDFLGLQKGIQKVHNQLSQSVLSMDRGIDRLGSMADELHAAKTHIGNIGRELAGKESVKAPERDVERGSVFQIQKGLYHVMGVTTGMKDRTEKMLSKMERLTEHAEYLKKPSIRESLKSIQSEGTEHEKDRKEIEHDKHASISFFAAECMEFHNFGEMQENLTLPEAVREYQRIRKKGTAKGPGIGFVLQDTTIPDYSDIQWPLFNRREIAAEELKLIPEYQNHPLVKEAVEELKQYLPELTKNEKQKKTPER</sequence>
<keyword evidence="4" id="KW-1185">Reference proteome</keyword>
<dbReference type="Pfam" id="PF20379">
    <property type="entry name" value="DUF6674"/>
    <property type="match status" value="1"/>
</dbReference>
<dbReference type="AlphaFoldDB" id="A0A2Y9BJR2"/>
<evidence type="ECO:0000256" key="2">
    <source>
        <dbReference type="SAM" id="MobiDB-lite"/>
    </source>
</evidence>
<reference evidence="3 4" key="1">
    <citation type="submission" date="2018-05" db="EMBL/GenBank/DDBJ databases">
        <title>The Hungate 1000. A catalogue of reference genomes from the rumen microbiome.</title>
        <authorList>
            <person name="Kelly W."/>
        </authorList>
    </citation>
    <scope>NUCLEOTIDE SEQUENCE [LARGE SCALE GENOMIC DNA]</scope>
    <source>
        <strain evidence="3 4">NLAE-zl-C242</strain>
    </source>
</reference>
<proteinExistence type="predicted"/>
<evidence type="ECO:0000313" key="3">
    <source>
        <dbReference type="EMBL" id="PWJ22615.1"/>
    </source>
</evidence>
<keyword evidence="1" id="KW-0175">Coiled coil</keyword>
<protein>
    <submittedName>
        <fullName evidence="3">Uncharacterized protein</fullName>
    </submittedName>
</protein>
<dbReference type="Proteomes" id="UP000245845">
    <property type="component" value="Unassembled WGS sequence"/>
</dbReference>
<feature type="coiled-coil region" evidence="1">
    <location>
        <begin position="12"/>
        <end position="98"/>
    </location>
</feature>